<accession>A0A8K0PKV9</accession>
<name>A0A8K0PKV9_9PEZI</name>
<evidence type="ECO:0000313" key="2">
    <source>
        <dbReference type="EMBL" id="KAG8631018.1"/>
    </source>
</evidence>
<reference evidence="2" key="1">
    <citation type="submission" date="2021-07" db="EMBL/GenBank/DDBJ databases">
        <title>Elsinoe batatas strain:CRI-CJ2 Genome sequencing and assembly.</title>
        <authorList>
            <person name="Huang L."/>
        </authorList>
    </citation>
    <scope>NUCLEOTIDE SEQUENCE</scope>
    <source>
        <strain evidence="2">CRI-CJ2</strain>
    </source>
</reference>
<proteinExistence type="predicted"/>
<gene>
    <name evidence="2" type="ORF">KVT40_000158</name>
</gene>
<sequence length="158" mass="16781">MPVAGPHASQPGRAKAISSSVKQQKPTGHKPAGLVLQTRCSTEHRGRDPREALVEVWPTIESGTGYDLSANEMKSRRSGADKHRLQHASYASPLHNPGCSSIRVLLATGVILSCKIPGADGLEVSSTASGWEGGHGRGSRRHHECRTFRGQSLGGSSR</sequence>
<dbReference type="OrthoDB" id="10375107at2759"/>
<keyword evidence="3" id="KW-1185">Reference proteome</keyword>
<protein>
    <submittedName>
        <fullName evidence="2">Uncharacterized protein</fullName>
    </submittedName>
</protein>
<evidence type="ECO:0000313" key="3">
    <source>
        <dbReference type="Proteomes" id="UP000809789"/>
    </source>
</evidence>
<dbReference type="AlphaFoldDB" id="A0A8K0PKV9"/>
<dbReference type="EMBL" id="JAESVG020000001">
    <property type="protein sequence ID" value="KAG8631018.1"/>
    <property type="molecule type" value="Genomic_DNA"/>
</dbReference>
<feature type="compositionally biased region" description="Polar residues" evidence="1">
    <location>
        <begin position="17"/>
        <end position="26"/>
    </location>
</feature>
<dbReference type="Proteomes" id="UP000809789">
    <property type="component" value="Unassembled WGS sequence"/>
</dbReference>
<feature type="region of interest" description="Disordered" evidence="1">
    <location>
        <begin position="127"/>
        <end position="158"/>
    </location>
</feature>
<feature type="region of interest" description="Disordered" evidence="1">
    <location>
        <begin position="1"/>
        <end position="34"/>
    </location>
</feature>
<organism evidence="2 3">
    <name type="scientific">Elsinoe batatas</name>
    <dbReference type="NCBI Taxonomy" id="2601811"/>
    <lineage>
        <taxon>Eukaryota</taxon>
        <taxon>Fungi</taxon>
        <taxon>Dikarya</taxon>
        <taxon>Ascomycota</taxon>
        <taxon>Pezizomycotina</taxon>
        <taxon>Dothideomycetes</taxon>
        <taxon>Dothideomycetidae</taxon>
        <taxon>Myriangiales</taxon>
        <taxon>Elsinoaceae</taxon>
        <taxon>Elsinoe</taxon>
    </lineage>
</organism>
<evidence type="ECO:0000256" key="1">
    <source>
        <dbReference type="SAM" id="MobiDB-lite"/>
    </source>
</evidence>
<comment type="caution">
    <text evidence="2">The sequence shown here is derived from an EMBL/GenBank/DDBJ whole genome shotgun (WGS) entry which is preliminary data.</text>
</comment>